<dbReference type="AlphaFoldDB" id="A0A5C1AJU2"/>
<dbReference type="EMBL" id="CP042425">
    <property type="protein sequence ID" value="QEL17178.1"/>
    <property type="molecule type" value="Genomic_DNA"/>
</dbReference>
<dbReference type="KEGG" id="lrs:PX52LOC_04160"/>
<reference evidence="2" key="1">
    <citation type="submission" date="2019-08" db="EMBL/GenBank/DDBJ databases">
        <title>Limnoglobus roseus gen. nov., sp. nov., a novel freshwater planctomycete with a giant genome from the family Gemmataceae.</title>
        <authorList>
            <person name="Kulichevskaya I.S."/>
            <person name="Naumoff D.G."/>
            <person name="Miroshnikov K."/>
            <person name="Ivanova A."/>
            <person name="Philippov D.A."/>
            <person name="Hakobyan A."/>
            <person name="Rijpstra I.C."/>
            <person name="Sinninghe Damste J.S."/>
            <person name="Liesack W."/>
            <person name="Dedysh S.N."/>
        </authorList>
    </citation>
    <scope>NUCLEOTIDE SEQUENCE [LARGE SCALE GENOMIC DNA]</scope>
    <source>
        <strain evidence="2">PX52</strain>
    </source>
</reference>
<gene>
    <name evidence="1" type="ORF">PX52LOC_04160</name>
</gene>
<dbReference type="OrthoDB" id="282237at2"/>
<sequence>MAVCRSALAAVLLTAVVGCLPFRGERSAQDIVKNYNPFGLVTAVTKDKLVLRTVLLEQPTGDPYLTTGLWTSTLKPLPPETAALLAENGLRVGVFPSNPPAELLERINTGTTVRPNETTVGIAEAKILPINGPVTQAAFQAVADIGAEPNKLDLTNAQFAFNVTANTADNGKVRLTFEPRAQHGQRQGWLRPTLDGAGFSWLDQKEAERFPKLTFDVMLSPGEFLVVGPTERPANKVGGAWFVGGDTDLSRMRVLVVRAWRGQNAPESTVPGQKLAKK</sequence>
<keyword evidence="2" id="KW-1185">Reference proteome</keyword>
<proteinExistence type="predicted"/>
<protein>
    <submittedName>
        <fullName evidence="1">Uncharacterized protein</fullName>
    </submittedName>
</protein>
<organism evidence="1 2">
    <name type="scientific">Limnoglobus roseus</name>
    <dbReference type="NCBI Taxonomy" id="2598579"/>
    <lineage>
        <taxon>Bacteria</taxon>
        <taxon>Pseudomonadati</taxon>
        <taxon>Planctomycetota</taxon>
        <taxon>Planctomycetia</taxon>
        <taxon>Gemmatales</taxon>
        <taxon>Gemmataceae</taxon>
        <taxon>Limnoglobus</taxon>
    </lineage>
</organism>
<dbReference type="Proteomes" id="UP000324974">
    <property type="component" value="Chromosome"/>
</dbReference>
<evidence type="ECO:0000313" key="2">
    <source>
        <dbReference type="Proteomes" id="UP000324974"/>
    </source>
</evidence>
<dbReference type="PROSITE" id="PS51257">
    <property type="entry name" value="PROKAR_LIPOPROTEIN"/>
    <property type="match status" value="1"/>
</dbReference>
<dbReference type="RefSeq" id="WP_149111821.1">
    <property type="nucleotide sequence ID" value="NZ_CP042425.1"/>
</dbReference>
<name>A0A5C1AJU2_9BACT</name>
<evidence type="ECO:0000313" key="1">
    <source>
        <dbReference type="EMBL" id="QEL17178.1"/>
    </source>
</evidence>
<accession>A0A5C1AJU2</accession>